<organism evidence="5 6">
    <name type="scientific">Candidatus Pullilachnospira gallistercoris</name>
    <dbReference type="NCBI Taxonomy" id="2840911"/>
    <lineage>
        <taxon>Bacteria</taxon>
        <taxon>Bacillati</taxon>
        <taxon>Bacillota</taxon>
        <taxon>Clostridia</taxon>
        <taxon>Lachnospirales</taxon>
        <taxon>Lachnospiraceae</taxon>
        <taxon>Lachnospiraceae incertae sedis</taxon>
        <taxon>Candidatus Pullilachnospira</taxon>
    </lineage>
</organism>
<dbReference type="Pfam" id="PF00936">
    <property type="entry name" value="BMC"/>
    <property type="match status" value="1"/>
</dbReference>
<evidence type="ECO:0000256" key="1">
    <source>
        <dbReference type="ARBA" id="ARBA00024322"/>
    </source>
</evidence>
<dbReference type="PROSITE" id="PS51930">
    <property type="entry name" value="BMC_2"/>
    <property type="match status" value="1"/>
</dbReference>
<comment type="caution">
    <text evidence="5">The sequence shown here is derived from an EMBL/GenBank/DDBJ whole genome shotgun (WGS) entry which is preliminary data.</text>
</comment>
<dbReference type="CDD" id="cd06169">
    <property type="entry name" value="BMC"/>
    <property type="match status" value="1"/>
</dbReference>
<evidence type="ECO:0000259" key="4">
    <source>
        <dbReference type="PROSITE" id="PS51930"/>
    </source>
</evidence>
<evidence type="ECO:0000256" key="3">
    <source>
        <dbReference type="PROSITE-ProRule" id="PRU01278"/>
    </source>
</evidence>
<evidence type="ECO:0000313" key="6">
    <source>
        <dbReference type="Proteomes" id="UP000823912"/>
    </source>
</evidence>
<accession>A0A9D1E8H0</accession>
<dbReference type="EMBL" id="DVHM01000032">
    <property type="protein sequence ID" value="HIR70019.1"/>
    <property type="molecule type" value="Genomic_DNA"/>
</dbReference>
<dbReference type="InterPro" id="IPR050575">
    <property type="entry name" value="BMC_shell"/>
</dbReference>
<evidence type="ECO:0000313" key="5">
    <source>
        <dbReference type="EMBL" id="HIR70019.1"/>
    </source>
</evidence>
<sequence>MGTSYGLIEVSGVVAAVDCLDAMCKAAEVSLVTWERKLGGRLVTVIVEGDVADVKAAVEAAASTAQECHHILAASGVIAAPCEETRKMVARSAKRLAKKKEQ</sequence>
<dbReference type="Gene3D" id="3.30.70.1710">
    <property type="match status" value="1"/>
</dbReference>
<dbReference type="InterPro" id="IPR044872">
    <property type="entry name" value="CcmK/CsoS1_BMC"/>
</dbReference>
<comment type="subcellular location">
    <subcellularLocation>
        <location evidence="1">Bacterial microcompartment</location>
    </subcellularLocation>
</comment>
<dbReference type="PANTHER" id="PTHR33941:SF11">
    <property type="entry name" value="BACTERIAL MICROCOMPARTMENT SHELL PROTEIN PDUJ"/>
    <property type="match status" value="1"/>
</dbReference>
<name>A0A9D1E8H0_9FIRM</name>
<proteinExistence type="inferred from homology"/>
<keyword evidence="2" id="KW-1283">Bacterial microcompartment</keyword>
<dbReference type="PANTHER" id="PTHR33941">
    <property type="entry name" value="PROPANEDIOL UTILIZATION PROTEIN PDUA"/>
    <property type="match status" value="1"/>
</dbReference>
<feature type="domain" description="BMC" evidence="4">
    <location>
        <begin position="4"/>
        <end position="90"/>
    </location>
</feature>
<dbReference type="AlphaFoldDB" id="A0A9D1E8H0"/>
<comment type="similarity">
    <text evidence="3">Belongs to the bacterial microcompartments protein family.</text>
</comment>
<protein>
    <submittedName>
        <fullName evidence="5">BMC domain-containing protein</fullName>
    </submittedName>
</protein>
<dbReference type="Proteomes" id="UP000823912">
    <property type="component" value="Unassembled WGS sequence"/>
</dbReference>
<gene>
    <name evidence="5" type="ORF">IAA55_01915</name>
</gene>
<evidence type="ECO:0000256" key="2">
    <source>
        <dbReference type="ARBA" id="ARBA00024446"/>
    </source>
</evidence>
<dbReference type="SUPFAM" id="SSF143414">
    <property type="entry name" value="CcmK-like"/>
    <property type="match status" value="1"/>
</dbReference>
<reference evidence="5" key="1">
    <citation type="submission" date="2020-10" db="EMBL/GenBank/DDBJ databases">
        <authorList>
            <person name="Gilroy R."/>
        </authorList>
    </citation>
    <scope>NUCLEOTIDE SEQUENCE</scope>
    <source>
        <strain evidence="5">ChiSjej5B23-6657</strain>
    </source>
</reference>
<dbReference type="SMART" id="SM00877">
    <property type="entry name" value="BMC"/>
    <property type="match status" value="1"/>
</dbReference>
<dbReference type="GO" id="GO:0031469">
    <property type="term" value="C:bacterial microcompartment"/>
    <property type="evidence" value="ECO:0007669"/>
    <property type="project" value="UniProtKB-SubCell"/>
</dbReference>
<reference evidence="5" key="2">
    <citation type="journal article" date="2021" name="PeerJ">
        <title>Extensive microbial diversity within the chicken gut microbiome revealed by metagenomics and culture.</title>
        <authorList>
            <person name="Gilroy R."/>
            <person name="Ravi A."/>
            <person name="Getino M."/>
            <person name="Pursley I."/>
            <person name="Horton D.L."/>
            <person name="Alikhan N.F."/>
            <person name="Baker D."/>
            <person name="Gharbi K."/>
            <person name="Hall N."/>
            <person name="Watson M."/>
            <person name="Adriaenssens E.M."/>
            <person name="Foster-Nyarko E."/>
            <person name="Jarju S."/>
            <person name="Secka A."/>
            <person name="Antonio M."/>
            <person name="Oren A."/>
            <person name="Chaudhuri R.R."/>
            <person name="La Ragione R."/>
            <person name="Hildebrand F."/>
            <person name="Pallen M.J."/>
        </authorList>
    </citation>
    <scope>NUCLEOTIDE SEQUENCE</scope>
    <source>
        <strain evidence="5">ChiSjej5B23-6657</strain>
    </source>
</reference>
<dbReference type="InterPro" id="IPR000249">
    <property type="entry name" value="BMC_dom"/>
</dbReference>
<dbReference type="InterPro" id="IPR037233">
    <property type="entry name" value="CcmK-like_sf"/>
</dbReference>